<dbReference type="AlphaFoldDB" id="A0A0N1I553"/>
<protein>
    <recommendedName>
        <fullName evidence="1">holo-[acyl-carrier-protein] synthase</fullName>
        <ecNumber evidence="1">2.7.8.7</ecNumber>
    </recommendedName>
</protein>
<feature type="domain" description="4'-phosphopantetheinyl transferase" evidence="3">
    <location>
        <begin position="124"/>
        <end position="198"/>
    </location>
</feature>
<dbReference type="GO" id="GO:0000287">
    <property type="term" value="F:magnesium ion binding"/>
    <property type="evidence" value="ECO:0007669"/>
    <property type="project" value="InterPro"/>
</dbReference>
<organism evidence="4 5">
    <name type="scientific">Leptomonas seymouri</name>
    <dbReference type="NCBI Taxonomy" id="5684"/>
    <lineage>
        <taxon>Eukaryota</taxon>
        <taxon>Discoba</taxon>
        <taxon>Euglenozoa</taxon>
        <taxon>Kinetoplastea</taxon>
        <taxon>Metakinetoplastina</taxon>
        <taxon>Trypanosomatida</taxon>
        <taxon>Trypanosomatidae</taxon>
        <taxon>Leishmaniinae</taxon>
        <taxon>Leptomonas</taxon>
    </lineage>
</organism>
<dbReference type="OrthoDB" id="26719at2759"/>
<dbReference type="EMBL" id="LJSK01000119">
    <property type="protein sequence ID" value="KPI86715.1"/>
    <property type="molecule type" value="Genomic_DNA"/>
</dbReference>
<dbReference type="EC" id="2.7.8.7" evidence="1"/>
<dbReference type="GO" id="GO:0008897">
    <property type="term" value="F:holo-[acyl-carrier-protein] synthase activity"/>
    <property type="evidence" value="ECO:0007669"/>
    <property type="project" value="UniProtKB-EC"/>
</dbReference>
<dbReference type="VEuPathDB" id="TriTrypDB:Lsey_0119_0170"/>
<reference evidence="4 5" key="1">
    <citation type="journal article" date="2015" name="PLoS Pathog.">
        <title>Leptomonas seymouri: Adaptations to the Dixenous Life Cycle Analyzed by Genome Sequencing, Transcriptome Profiling and Co-infection with Leishmania donovani.</title>
        <authorList>
            <person name="Kraeva N."/>
            <person name="Butenko A."/>
            <person name="Hlavacova J."/>
            <person name="Kostygov A."/>
            <person name="Myskova J."/>
            <person name="Grybchuk D."/>
            <person name="Lestinova T."/>
            <person name="Votypka J."/>
            <person name="Volf P."/>
            <person name="Opperdoes F."/>
            <person name="Flegontov P."/>
            <person name="Lukes J."/>
            <person name="Yurchenko V."/>
        </authorList>
    </citation>
    <scope>NUCLEOTIDE SEQUENCE [LARGE SCALE GENOMIC DNA]</scope>
    <source>
        <strain evidence="4 5">ATCC 30220</strain>
    </source>
</reference>
<dbReference type="InterPro" id="IPR008278">
    <property type="entry name" value="4-PPantetheinyl_Trfase_dom"/>
</dbReference>
<dbReference type="SUPFAM" id="SSF56214">
    <property type="entry name" value="4'-phosphopantetheinyl transferase"/>
    <property type="match status" value="2"/>
</dbReference>
<keyword evidence="5" id="KW-1185">Reference proteome</keyword>
<evidence type="ECO:0000256" key="1">
    <source>
        <dbReference type="ARBA" id="ARBA00013172"/>
    </source>
</evidence>
<evidence type="ECO:0000313" key="4">
    <source>
        <dbReference type="EMBL" id="KPI86715.1"/>
    </source>
</evidence>
<dbReference type="Pfam" id="PF01648">
    <property type="entry name" value="ACPS"/>
    <property type="match status" value="1"/>
</dbReference>
<sequence length="273" mass="30499">MKITIANAAQWDPPQNEFLNALQKLHKDDLVRNAIEDAQRQMQPCELPHHINVVKSRLLARHLIINQLCHPAHPSPAEAAIKKSEVLISTTVYGKPCTAFYKRGSFSVSHVANWCCCAYSACNAIGVDITAVHSNGHTLLPVILSKKETEFVRQRPPHQRSAFFAIYWAIKESILKALGLGLSSHLQMSDISLAFKQDIDILSITELKPEIAASTPALPVTVSLKDNKGEKWMYSCVQIAGNPLHIFAAVLHNEKCVENIEWKFESYQSILSR</sequence>
<evidence type="ECO:0000256" key="2">
    <source>
        <dbReference type="ARBA" id="ARBA00022679"/>
    </source>
</evidence>
<dbReference type="GO" id="GO:0019878">
    <property type="term" value="P:lysine biosynthetic process via aminoadipic acid"/>
    <property type="evidence" value="ECO:0007669"/>
    <property type="project" value="TreeGrafter"/>
</dbReference>
<dbReference type="InterPro" id="IPR050559">
    <property type="entry name" value="P-Pant_transferase_sf"/>
</dbReference>
<dbReference type="InterPro" id="IPR037143">
    <property type="entry name" value="4-PPantetheinyl_Trfase_dom_sf"/>
</dbReference>
<dbReference type="Proteomes" id="UP000038009">
    <property type="component" value="Unassembled WGS sequence"/>
</dbReference>
<dbReference type="Gene3D" id="3.90.470.20">
    <property type="entry name" value="4'-phosphopantetheinyl transferase domain"/>
    <property type="match status" value="2"/>
</dbReference>
<name>A0A0N1I553_LEPSE</name>
<proteinExistence type="predicted"/>
<keyword evidence="2 4" id="KW-0808">Transferase</keyword>
<comment type="caution">
    <text evidence="4">The sequence shown here is derived from an EMBL/GenBank/DDBJ whole genome shotgun (WGS) entry which is preliminary data.</text>
</comment>
<gene>
    <name evidence="4" type="ORF">ABL78_4231</name>
</gene>
<accession>A0A0N1I553</accession>
<evidence type="ECO:0000313" key="5">
    <source>
        <dbReference type="Proteomes" id="UP000038009"/>
    </source>
</evidence>
<dbReference type="PANTHER" id="PTHR12215">
    <property type="entry name" value="PHOSPHOPANTETHEINE TRANSFERASE"/>
    <property type="match status" value="1"/>
</dbReference>
<dbReference type="GO" id="GO:0005829">
    <property type="term" value="C:cytosol"/>
    <property type="evidence" value="ECO:0007669"/>
    <property type="project" value="TreeGrafter"/>
</dbReference>
<dbReference type="OMA" id="THVAEWV"/>
<dbReference type="PANTHER" id="PTHR12215:SF10">
    <property type="entry name" value="L-AMINOADIPATE-SEMIALDEHYDE DEHYDROGENASE-PHOSPHOPANTETHEINYL TRANSFERASE"/>
    <property type="match status" value="1"/>
</dbReference>
<evidence type="ECO:0000259" key="3">
    <source>
        <dbReference type="Pfam" id="PF01648"/>
    </source>
</evidence>